<dbReference type="AlphaFoldDB" id="A0A7R9L7E7"/>
<dbReference type="InterPro" id="IPR036388">
    <property type="entry name" value="WH-like_DNA-bd_sf"/>
</dbReference>
<gene>
    <name evidence="5" type="ORF">ONB1V03_LOCUS132</name>
</gene>
<dbReference type="OrthoDB" id="8300176at2759"/>
<dbReference type="InterPro" id="IPR036390">
    <property type="entry name" value="WH_DNA-bd_sf"/>
</dbReference>
<accession>A0A7R9L7E7</accession>
<evidence type="ECO:0000256" key="3">
    <source>
        <dbReference type="ARBA" id="ARBA00023163"/>
    </source>
</evidence>
<sequence>MSSDLEIDVMRESAASVVTILKSLANTDRLLILCHLAQEELNVSQIEEKTQINQPTLSQQLMMLRKSDVVSTRRDGKQIYYSIKDQKLMVFQWLPQKFNSVKYSLHGNGCKTIMSLNLGLIYLLL</sequence>
<dbReference type="CDD" id="cd00090">
    <property type="entry name" value="HTH_ARSR"/>
    <property type="match status" value="1"/>
</dbReference>
<dbReference type="EMBL" id="CAJPVJ010000003">
    <property type="protein sequence ID" value="CAG2156686.1"/>
    <property type="molecule type" value="Genomic_DNA"/>
</dbReference>
<name>A0A7R9L7E7_9ACAR</name>
<dbReference type="PRINTS" id="PR00778">
    <property type="entry name" value="HTHARSR"/>
</dbReference>
<dbReference type="SMART" id="SM00418">
    <property type="entry name" value="HTH_ARSR"/>
    <property type="match status" value="1"/>
</dbReference>
<dbReference type="InterPro" id="IPR011991">
    <property type="entry name" value="ArsR-like_HTH"/>
</dbReference>
<dbReference type="GO" id="GO:0003677">
    <property type="term" value="F:DNA binding"/>
    <property type="evidence" value="ECO:0007669"/>
    <property type="project" value="UniProtKB-KW"/>
</dbReference>
<dbReference type="InterPro" id="IPR051011">
    <property type="entry name" value="Metal_resp_trans_reg"/>
</dbReference>
<dbReference type="Proteomes" id="UP000728032">
    <property type="component" value="Unassembled WGS sequence"/>
</dbReference>
<dbReference type="NCBIfam" id="NF033788">
    <property type="entry name" value="HTH_metalloreg"/>
    <property type="match status" value="1"/>
</dbReference>
<evidence type="ECO:0000256" key="1">
    <source>
        <dbReference type="ARBA" id="ARBA00023015"/>
    </source>
</evidence>
<organism evidence="5">
    <name type="scientific">Oppiella nova</name>
    <dbReference type="NCBI Taxonomy" id="334625"/>
    <lineage>
        <taxon>Eukaryota</taxon>
        <taxon>Metazoa</taxon>
        <taxon>Ecdysozoa</taxon>
        <taxon>Arthropoda</taxon>
        <taxon>Chelicerata</taxon>
        <taxon>Arachnida</taxon>
        <taxon>Acari</taxon>
        <taxon>Acariformes</taxon>
        <taxon>Sarcoptiformes</taxon>
        <taxon>Oribatida</taxon>
        <taxon>Brachypylina</taxon>
        <taxon>Oppioidea</taxon>
        <taxon>Oppiidae</taxon>
        <taxon>Oppiella</taxon>
    </lineage>
</organism>
<keyword evidence="1" id="KW-0805">Transcription regulation</keyword>
<feature type="domain" description="HTH arsR-type" evidence="4">
    <location>
        <begin position="9"/>
        <end position="105"/>
    </location>
</feature>
<reference evidence="5" key="1">
    <citation type="submission" date="2020-11" db="EMBL/GenBank/DDBJ databases">
        <authorList>
            <person name="Tran Van P."/>
        </authorList>
    </citation>
    <scope>NUCLEOTIDE SEQUENCE</scope>
</reference>
<dbReference type="InterPro" id="IPR001845">
    <property type="entry name" value="HTH_ArsR_DNA-bd_dom"/>
</dbReference>
<dbReference type="GO" id="GO:0003700">
    <property type="term" value="F:DNA-binding transcription factor activity"/>
    <property type="evidence" value="ECO:0007669"/>
    <property type="project" value="InterPro"/>
</dbReference>
<keyword evidence="3" id="KW-0804">Transcription</keyword>
<dbReference type="PROSITE" id="PS50987">
    <property type="entry name" value="HTH_ARSR_2"/>
    <property type="match status" value="1"/>
</dbReference>
<proteinExistence type="predicted"/>
<dbReference type="EMBL" id="OC914828">
    <property type="protein sequence ID" value="CAD7636356.1"/>
    <property type="molecule type" value="Genomic_DNA"/>
</dbReference>
<evidence type="ECO:0000313" key="6">
    <source>
        <dbReference type="Proteomes" id="UP000728032"/>
    </source>
</evidence>
<dbReference type="Gene3D" id="1.10.10.10">
    <property type="entry name" value="Winged helix-like DNA-binding domain superfamily/Winged helix DNA-binding domain"/>
    <property type="match status" value="1"/>
</dbReference>
<dbReference type="PANTHER" id="PTHR43132:SF8">
    <property type="entry name" value="HTH-TYPE TRANSCRIPTIONAL REGULATOR KMTR"/>
    <property type="match status" value="1"/>
</dbReference>
<keyword evidence="2" id="KW-0238">DNA-binding</keyword>
<keyword evidence="6" id="KW-1185">Reference proteome</keyword>
<evidence type="ECO:0000259" key="4">
    <source>
        <dbReference type="PROSITE" id="PS50987"/>
    </source>
</evidence>
<dbReference type="PANTHER" id="PTHR43132">
    <property type="entry name" value="ARSENICAL RESISTANCE OPERON REPRESSOR ARSR-RELATED"/>
    <property type="match status" value="1"/>
</dbReference>
<protein>
    <recommendedName>
        <fullName evidence="4">HTH arsR-type domain-containing protein</fullName>
    </recommendedName>
</protein>
<evidence type="ECO:0000256" key="2">
    <source>
        <dbReference type="ARBA" id="ARBA00023125"/>
    </source>
</evidence>
<dbReference type="Pfam" id="PF01022">
    <property type="entry name" value="HTH_5"/>
    <property type="match status" value="1"/>
</dbReference>
<evidence type="ECO:0000313" key="5">
    <source>
        <dbReference type="EMBL" id="CAD7636356.1"/>
    </source>
</evidence>
<dbReference type="SUPFAM" id="SSF46785">
    <property type="entry name" value="Winged helix' DNA-binding domain"/>
    <property type="match status" value="1"/>
</dbReference>